<dbReference type="Pfam" id="PF17906">
    <property type="entry name" value="HTH_48"/>
    <property type="match status" value="1"/>
</dbReference>
<dbReference type="GO" id="GO:0015074">
    <property type="term" value="P:DNA integration"/>
    <property type="evidence" value="ECO:0007669"/>
    <property type="project" value="TreeGrafter"/>
</dbReference>
<dbReference type="GO" id="GO:0000014">
    <property type="term" value="F:single-stranded DNA endodeoxyribonuclease activity"/>
    <property type="evidence" value="ECO:0007669"/>
    <property type="project" value="TreeGrafter"/>
</dbReference>
<dbReference type="GO" id="GO:0003690">
    <property type="term" value="F:double-stranded DNA binding"/>
    <property type="evidence" value="ECO:0007669"/>
    <property type="project" value="TreeGrafter"/>
</dbReference>
<accession>A0A7I4YIP8</accession>
<protein>
    <submittedName>
        <fullName evidence="3">HTH_48 domain-containing protein</fullName>
    </submittedName>
</protein>
<dbReference type="PANTHER" id="PTHR46060">
    <property type="entry name" value="MARINER MOS1 TRANSPOSASE-LIKE PROTEIN"/>
    <property type="match status" value="1"/>
</dbReference>
<name>A0A7I4YIP8_HAECO</name>
<dbReference type="GO" id="GO:0035861">
    <property type="term" value="C:site of double-strand break"/>
    <property type="evidence" value="ECO:0007669"/>
    <property type="project" value="TreeGrafter"/>
</dbReference>
<sequence>MNKTAFRTVSLHEFKLGRTAKGAATKINVVWGEGSASERTVHRWFQKFRSGDESVEDEERVGRPSLFDHDVLLRVVGEDRRQPLREIAKKMGVLKQLEMVEKLDNRVPHELVEQQ</sequence>
<dbReference type="GO" id="GO:0044774">
    <property type="term" value="P:mitotic DNA integrity checkpoint signaling"/>
    <property type="evidence" value="ECO:0007669"/>
    <property type="project" value="TreeGrafter"/>
</dbReference>
<dbReference type="WBParaSite" id="HCON_00105030-00001">
    <property type="protein sequence ID" value="HCON_00105030-00001"/>
    <property type="gene ID" value="HCON_00105030"/>
</dbReference>
<dbReference type="AlphaFoldDB" id="A0A7I4YIP8"/>
<organism evidence="2 3">
    <name type="scientific">Haemonchus contortus</name>
    <name type="common">Barber pole worm</name>
    <dbReference type="NCBI Taxonomy" id="6289"/>
    <lineage>
        <taxon>Eukaryota</taxon>
        <taxon>Metazoa</taxon>
        <taxon>Ecdysozoa</taxon>
        <taxon>Nematoda</taxon>
        <taxon>Chromadorea</taxon>
        <taxon>Rhabditida</taxon>
        <taxon>Rhabditina</taxon>
        <taxon>Rhabditomorpha</taxon>
        <taxon>Strongyloidea</taxon>
        <taxon>Trichostrongylidae</taxon>
        <taxon>Haemonchus</taxon>
    </lineage>
</organism>
<dbReference type="Gene3D" id="1.10.10.1450">
    <property type="match status" value="1"/>
</dbReference>
<dbReference type="PANTHER" id="PTHR46060:SF2">
    <property type="entry name" value="HISTONE-LYSINE N-METHYLTRANSFERASE SETMAR"/>
    <property type="match status" value="1"/>
</dbReference>
<feature type="domain" description="Mos1 transposase HTH" evidence="1">
    <location>
        <begin position="3"/>
        <end position="52"/>
    </location>
</feature>
<dbReference type="GO" id="GO:0031297">
    <property type="term" value="P:replication fork processing"/>
    <property type="evidence" value="ECO:0007669"/>
    <property type="project" value="TreeGrafter"/>
</dbReference>
<dbReference type="GO" id="GO:0006303">
    <property type="term" value="P:double-strand break repair via nonhomologous end joining"/>
    <property type="evidence" value="ECO:0007669"/>
    <property type="project" value="TreeGrafter"/>
</dbReference>
<dbReference type="Proteomes" id="UP000025227">
    <property type="component" value="Unplaced"/>
</dbReference>
<dbReference type="GO" id="GO:0000729">
    <property type="term" value="P:DNA double-strand break processing"/>
    <property type="evidence" value="ECO:0007669"/>
    <property type="project" value="TreeGrafter"/>
</dbReference>
<dbReference type="GO" id="GO:0003697">
    <property type="term" value="F:single-stranded DNA binding"/>
    <property type="evidence" value="ECO:0007669"/>
    <property type="project" value="TreeGrafter"/>
</dbReference>
<evidence type="ECO:0000259" key="1">
    <source>
        <dbReference type="Pfam" id="PF17906"/>
    </source>
</evidence>
<dbReference type="InterPro" id="IPR041426">
    <property type="entry name" value="Mos1_HTH"/>
</dbReference>
<dbReference type="GO" id="GO:0005634">
    <property type="term" value="C:nucleus"/>
    <property type="evidence" value="ECO:0007669"/>
    <property type="project" value="TreeGrafter"/>
</dbReference>
<proteinExistence type="predicted"/>
<reference evidence="3" key="1">
    <citation type="submission" date="2020-12" db="UniProtKB">
        <authorList>
            <consortium name="WormBaseParasite"/>
        </authorList>
    </citation>
    <scope>IDENTIFICATION</scope>
    <source>
        <strain evidence="3">MHco3</strain>
    </source>
</reference>
<evidence type="ECO:0000313" key="3">
    <source>
        <dbReference type="WBParaSite" id="HCON_00105030-00001"/>
    </source>
</evidence>
<dbReference type="OrthoDB" id="616263at2759"/>
<dbReference type="GO" id="GO:0044547">
    <property type="term" value="F:DNA topoisomerase binding"/>
    <property type="evidence" value="ECO:0007669"/>
    <property type="project" value="TreeGrafter"/>
</dbReference>
<evidence type="ECO:0000313" key="2">
    <source>
        <dbReference type="Proteomes" id="UP000025227"/>
    </source>
</evidence>
<dbReference type="GO" id="GO:0046975">
    <property type="term" value="F:histone H3K36 methyltransferase activity"/>
    <property type="evidence" value="ECO:0007669"/>
    <property type="project" value="TreeGrafter"/>
</dbReference>
<dbReference type="GO" id="GO:0000793">
    <property type="term" value="C:condensed chromosome"/>
    <property type="evidence" value="ECO:0007669"/>
    <property type="project" value="TreeGrafter"/>
</dbReference>
<dbReference type="GO" id="GO:0042800">
    <property type="term" value="F:histone H3K4 methyltransferase activity"/>
    <property type="evidence" value="ECO:0007669"/>
    <property type="project" value="TreeGrafter"/>
</dbReference>
<keyword evidence="2" id="KW-1185">Reference proteome</keyword>
<dbReference type="InterPro" id="IPR052709">
    <property type="entry name" value="Transposase-MT_Hybrid"/>
</dbReference>